<dbReference type="EMBL" id="HAEH01005294">
    <property type="protein sequence ID" value="SBR76144.1"/>
    <property type="molecule type" value="Transcribed_RNA"/>
</dbReference>
<evidence type="ECO:0000313" key="1">
    <source>
        <dbReference type="EMBL" id="SBR76144.1"/>
    </source>
</evidence>
<reference evidence="1" key="2">
    <citation type="submission" date="2016-06" db="EMBL/GenBank/DDBJ databases">
        <title>The genome of a short-lived fish provides insights into sex chromosome evolution and the genetic control of aging.</title>
        <authorList>
            <person name="Reichwald K."/>
            <person name="Felder M."/>
            <person name="Petzold A."/>
            <person name="Koch P."/>
            <person name="Groth M."/>
            <person name="Platzer M."/>
        </authorList>
    </citation>
    <scope>NUCLEOTIDE SEQUENCE</scope>
    <source>
        <tissue evidence="1">Brain</tissue>
    </source>
</reference>
<name>A0A1A8P4Z2_9TELE</name>
<feature type="non-terminal residue" evidence="1">
    <location>
        <position position="93"/>
    </location>
</feature>
<gene>
    <name evidence="1" type="primary">DNAH8</name>
</gene>
<proteinExistence type="predicted"/>
<dbReference type="AlphaFoldDB" id="A0A1A8P4Z2"/>
<accession>A0A1A8P4Z2</accession>
<protein>
    <submittedName>
        <fullName evidence="1">Dynein, axonemal, heavy chain 8</fullName>
    </submittedName>
</protein>
<feature type="non-terminal residue" evidence="1">
    <location>
        <position position="1"/>
    </location>
</feature>
<organism evidence="1">
    <name type="scientific">Nothobranchius rachovii</name>
    <name type="common">bluefin notho</name>
    <dbReference type="NCBI Taxonomy" id="451742"/>
    <lineage>
        <taxon>Eukaryota</taxon>
        <taxon>Metazoa</taxon>
        <taxon>Chordata</taxon>
        <taxon>Craniata</taxon>
        <taxon>Vertebrata</taxon>
        <taxon>Euteleostomi</taxon>
        <taxon>Actinopterygii</taxon>
        <taxon>Neopterygii</taxon>
        <taxon>Teleostei</taxon>
        <taxon>Neoteleostei</taxon>
        <taxon>Acanthomorphata</taxon>
        <taxon>Ovalentaria</taxon>
        <taxon>Atherinomorphae</taxon>
        <taxon>Cyprinodontiformes</taxon>
        <taxon>Nothobranchiidae</taxon>
        <taxon>Nothobranchius</taxon>
    </lineage>
</organism>
<sequence>VTSSKDTSSQTCISFIEGFKKLNIPCVDNKIPEVSKRILQYHIQKLEFVKKDFFQNQDRPVCYSTLTSVARRIPWVRDLCKNTEDFLLYLKEN</sequence>
<reference evidence="1" key="1">
    <citation type="submission" date="2016-05" db="EMBL/GenBank/DDBJ databases">
        <authorList>
            <person name="Lavstsen T."/>
            <person name="Jespersen J.S."/>
        </authorList>
    </citation>
    <scope>NUCLEOTIDE SEQUENCE</scope>
    <source>
        <tissue evidence="1">Brain</tissue>
    </source>
</reference>